<proteinExistence type="predicted"/>
<keyword evidence="2" id="KW-1185">Reference proteome</keyword>
<dbReference type="Gramene" id="Zm00001eb197720_T001">
    <property type="protein sequence ID" value="Zm00001eb197720_P001"/>
    <property type="gene ID" value="Zm00001eb197720"/>
</dbReference>
<dbReference type="EnsemblPlants" id="Zm00001eb197720_T001">
    <property type="protein sequence ID" value="Zm00001eb197720_P001"/>
    <property type="gene ID" value="Zm00001eb197720"/>
</dbReference>
<evidence type="ECO:0000313" key="2">
    <source>
        <dbReference type="Proteomes" id="UP000007305"/>
    </source>
</evidence>
<reference evidence="1" key="3">
    <citation type="submission" date="2021-05" db="UniProtKB">
        <authorList>
            <consortium name="EnsemblPlants"/>
        </authorList>
    </citation>
    <scope>IDENTIFICATION</scope>
    <source>
        <strain evidence="1">cv. B73</strain>
    </source>
</reference>
<protein>
    <submittedName>
        <fullName evidence="1">Uncharacterized protein</fullName>
    </submittedName>
</protein>
<dbReference type="Proteomes" id="UP000007305">
    <property type="component" value="Chromosome 4"/>
</dbReference>
<accession>A0A804NZD7</accession>
<sequence>MSALQLAQGTVTVVDHCHCHFLWSGTCIAGGSCCLVAWDKSIWVRESVCLVTLKGSLHGDHWWVLRSLLPLYWAINSYDVVDGRATAFWLDEWCGDGDFASRFTSLLSHCTDVNTSVHDIMTDGISTFLRSRLSAAVVVDLLLLRVATARVYLFMGHDIRRYAPTITPRF</sequence>
<name>A0A804NZD7_MAIZE</name>
<evidence type="ECO:0000313" key="1">
    <source>
        <dbReference type="EnsemblPlants" id="Zm00001eb197720_P001"/>
    </source>
</evidence>
<dbReference type="AlphaFoldDB" id="A0A804NZD7"/>
<reference evidence="2" key="1">
    <citation type="journal article" date="2009" name="Science">
        <title>The B73 maize genome: complexity, diversity, and dynamics.</title>
        <authorList>
            <person name="Schnable P.S."/>
            <person name="Ware D."/>
            <person name="Fulton R.S."/>
            <person name="Stein J.C."/>
            <person name="Wei F."/>
            <person name="Pasternak S."/>
            <person name="Liang C."/>
            <person name="Zhang J."/>
            <person name="Fulton L."/>
            <person name="Graves T.A."/>
            <person name="Minx P."/>
            <person name="Reily A.D."/>
            <person name="Courtney L."/>
            <person name="Kruchowski S.S."/>
            <person name="Tomlinson C."/>
            <person name="Strong C."/>
            <person name="Delehaunty K."/>
            <person name="Fronick C."/>
            <person name="Courtney B."/>
            <person name="Rock S.M."/>
            <person name="Belter E."/>
            <person name="Du F."/>
            <person name="Kim K."/>
            <person name="Abbott R.M."/>
            <person name="Cotton M."/>
            <person name="Levy A."/>
            <person name="Marchetto P."/>
            <person name="Ochoa K."/>
            <person name="Jackson S.M."/>
            <person name="Gillam B."/>
            <person name="Chen W."/>
            <person name="Yan L."/>
            <person name="Higginbotham J."/>
            <person name="Cardenas M."/>
            <person name="Waligorski J."/>
            <person name="Applebaum E."/>
            <person name="Phelps L."/>
            <person name="Falcone J."/>
            <person name="Kanchi K."/>
            <person name="Thane T."/>
            <person name="Scimone A."/>
            <person name="Thane N."/>
            <person name="Henke J."/>
            <person name="Wang T."/>
            <person name="Ruppert J."/>
            <person name="Shah N."/>
            <person name="Rotter K."/>
            <person name="Hodges J."/>
            <person name="Ingenthron E."/>
            <person name="Cordes M."/>
            <person name="Kohlberg S."/>
            <person name="Sgro J."/>
            <person name="Delgado B."/>
            <person name="Mead K."/>
            <person name="Chinwalla A."/>
            <person name="Leonard S."/>
            <person name="Crouse K."/>
            <person name="Collura K."/>
            <person name="Kudrna D."/>
            <person name="Currie J."/>
            <person name="He R."/>
            <person name="Angelova A."/>
            <person name="Rajasekar S."/>
            <person name="Mueller T."/>
            <person name="Lomeli R."/>
            <person name="Scara G."/>
            <person name="Ko A."/>
            <person name="Delaney K."/>
            <person name="Wissotski M."/>
            <person name="Lopez G."/>
            <person name="Campos D."/>
            <person name="Braidotti M."/>
            <person name="Ashley E."/>
            <person name="Golser W."/>
            <person name="Kim H."/>
            <person name="Lee S."/>
            <person name="Lin J."/>
            <person name="Dujmic Z."/>
            <person name="Kim W."/>
            <person name="Talag J."/>
            <person name="Zuccolo A."/>
            <person name="Fan C."/>
            <person name="Sebastian A."/>
            <person name="Kramer M."/>
            <person name="Spiegel L."/>
            <person name="Nascimento L."/>
            <person name="Zutavern T."/>
            <person name="Miller B."/>
            <person name="Ambroise C."/>
            <person name="Muller S."/>
            <person name="Spooner W."/>
            <person name="Narechania A."/>
            <person name="Ren L."/>
            <person name="Wei S."/>
            <person name="Kumari S."/>
            <person name="Faga B."/>
            <person name="Levy M.J."/>
            <person name="McMahan L."/>
            <person name="Van Buren P."/>
            <person name="Vaughn M.W."/>
            <person name="Ying K."/>
            <person name="Yeh C.-T."/>
            <person name="Emrich S.J."/>
            <person name="Jia Y."/>
            <person name="Kalyanaraman A."/>
            <person name="Hsia A.-P."/>
            <person name="Barbazuk W.B."/>
            <person name="Baucom R.S."/>
            <person name="Brutnell T.P."/>
            <person name="Carpita N.C."/>
            <person name="Chaparro C."/>
            <person name="Chia J.-M."/>
            <person name="Deragon J.-M."/>
            <person name="Estill J.C."/>
            <person name="Fu Y."/>
            <person name="Jeddeloh J.A."/>
            <person name="Han Y."/>
            <person name="Lee H."/>
            <person name="Li P."/>
            <person name="Lisch D.R."/>
            <person name="Liu S."/>
            <person name="Liu Z."/>
            <person name="Nagel D.H."/>
            <person name="McCann M.C."/>
            <person name="SanMiguel P."/>
            <person name="Myers A.M."/>
            <person name="Nettleton D."/>
            <person name="Nguyen J."/>
            <person name="Penning B.W."/>
            <person name="Ponnala L."/>
            <person name="Schneider K.L."/>
            <person name="Schwartz D.C."/>
            <person name="Sharma A."/>
            <person name="Soderlund C."/>
            <person name="Springer N.M."/>
            <person name="Sun Q."/>
            <person name="Wang H."/>
            <person name="Waterman M."/>
            <person name="Westerman R."/>
            <person name="Wolfgruber T.K."/>
            <person name="Yang L."/>
            <person name="Yu Y."/>
            <person name="Zhang L."/>
            <person name="Zhou S."/>
            <person name="Zhu Q."/>
            <person name="Bennetzen J.L."/>
            <person name="Dawe R.K."/>
            <person name="Jiang J."/>
            <person name="Jiang N."/>
            <person name="Presting G.G."/>
            <person name="Wessler S.R."/>
            <person name="Aluru S."/>
            <person name="Martienssen R.A."/>
            <person name="Clifton S.W."/>
            <person name="McCombie W.R."/>
            <person name="Wing R.A."/>
            <person name="Wilson R.K."/>
        </authorList>
    </citation>
    <scope>NUCLEOTIDE SEQUENCE [LARGE SCALE GENOMIC DNA]</scope>
    <source>
        <strain evidence="2">cv. B73</strain>
    </source>
</reference>
<dbReference type="InParanoid" id="A0A804NZD7"/>
<organism evidence="1 2">
    <name type="scientific">Zea mays</name>
    <name type="common">Maize</name>
    <dbReference type="NCBI Taxonomy" id="4577"/>
    <lineage>
        <taxon>Eukaryota</taxon>
        <taxon>Viridiplantae</taxon>
        <taxon>Streptophyta</taxon>
        <taxon>Embryophyta</taxon>
        <taxon>Tracheophyta</taxon>
        <taxon>Spermatophyta</taxon>
        <taxon>Magnoliopsida</taxon>
        <taxon>Liliopsida</taxon>
        <taxon>Poales</taxon>
        <taxon>Poaceae</taxon>
        <taxon>PACMAD clade</taxon>
        <taxon>Panicoideae</taxon>
        <taxon>Andropogonodae</taxon>
        <taxon>Andropogoneae</taxon>
        <taxon>Tripsacinae</taxon>
        <taxon>Zea</taxon>
    </lineage>
</organism>
<reference evidence="1" key="2">
    <citation type="submission" date="2019-07" db="EMBL/GenBank/DDBJ databases">
        <authorList>
            <person name="Seetharam A."/>
            <person name="Woodhouse M."/>
            <person name="Cannon E."/>
        </authorList>
    </citation>
    <scope>NUCLEOTIDE SEQUENCE [LARGE SCALE GENOMIC DNA]</scope>
    <source>
        <strain evidence="1">cv. B73</strain>
    </source>
</reference>